<comment type="pathway">
    <text evidence="1">Bacterial outer membrane biogenesis; LPS O-antigen biosynthesis.</text>
</comment>
<dbReference type="Gene3D" id="3.90.25.10">
    <property type="entry name" value="UDP-galactose 4-epimerase, domain 1"/>
    <property type="match status" value="1"/>
</dbReference>
<reference evidence="4 5" key="1">
    <citation type="submission" date="2016-04" db="EMBL/GenBank/DDBJ databases">
        <title>Draft genome sequence of freshwater magnetotactic bacteria Magnetospirillum marisnigri SP-1 and Magnetospirillum moscoviense BB-1.</title>
        <authorList>
            <person name="Koziaeva V."/>
            <person name="Dziuba M.V."/>
            <person name="Ivanov T.M."/>
            <person name="Kuznetsov B."/>
            <person name="Grouzdev D.S."/>
        </authorList>
    </citation>
    <scope>NUCLEOTIDE SEQUENCE [LARGE SCALE GENOMIC DNA]</scope>
    <source>
        <strain evidence="4 5">BB-1</strain>
    </source>
</reference>
<feature type="domain" description="NAD-dependent epimerase/dehydratase" evidence="3">
    <location>
        <begin position="13"/>
        <end position="243"/>
    </location>
</feature>
<evidence type="ECO:0000259" key="3">
    <source>
        <dbReference type="Pfam" id="PF01370"/>
    </source>
</evidence>
<organism evidence="4 5">
    <name type="scientific">Magnetospirillum moscoviense</name>
    <dbReference type="NCBI Taxonomy" id="1437059"/>
    <lineage>
        <taxon>Bacteria</taxon>
        <taxon>Pseudomonadati</taxon>
        <taxon>Pseudomonadota</taxon>
        <taxon>Alphaproteobacteria</taxon>
        <taxon>Rhodospirillales</taxon>
        <taxon>Rhodospirillaceae</taxon>
        <taxon>Magnetospirillum</taxon>
    </lineage>
</organism>
<protein>
    <recommendedName>
        <fullName evidence="3">NAD-dependent epimerase/dehydratase domain-containing protein</fullName>
    </recommendedName>
</protein>
<dbReference type="InterPro" id="IPR001509">
    <property type="entry name" value="Epimerase_deHydtase"/>
</dbReference>
<dbReference type="AlphaFoldDB" id="A0A178MA34"/>
<sequence length="354" mass="37769">MRHLAESYKDSTVLVTGHTGFKGAWLCGWLGRLGAKVVGVSLPPDSDLAQEALFAPPVACAHAIDLRDADATRRVLAEERPELIFHFAAQSLVRRSHAVPLETFAVNVMATANLLEAARSVSGLKGVVVATTDKVYRNDERGRPFTETDPLGDGAPYNASKVCTEMVAETWRDSFLRTQGIGVAVVRAGNVIGGGDWAADRLVPDLVKAFLAGQPAMLRNPTATRPWQHVLDALQAYLLLGQRLLVGDGLASAAWNVGPDPDGHVTVLELARCLQESWPGAALTVQGDGGPAEAGQLCLDSGKLRAAFGFSPRLNLARSVEATAAWYGAVLRDGRPAIDMTLRQIDAYMTGDNP</sequence>
<accession>A0A178MA34</accession>
<evidence type="ECO:0000313" key="4">
    <source>
        <dbReference type="EMBL" id="OAN45376.1"/>
    </source>
</evidence>
<dbReference type="InterPro" id="IPR036291">
    <property type="entry name" value="NAD(P)-bd_dom_sf"/>
</dbReference>
<dbReference type="Pfam" id="PF01370">
    <property type="entry name" value="Epimerase"/>
    <property type="match status" value="1"/>
</dbReference>
<dbReference type="SUPFAM" id="SSF51735">
    <property type="entry name" value="NAD(P)-binding Rossmann-fold domains"/>
    <property type="match status" value="1"/>
</dbReference>
<comment type="similarity">
    <text evidence="2">Belongs to the NAD(P)-dependent epimerase/dehydratase family.</text>
</comment>
<dbReference type="OrthoDB" id="9801785at2"/>
<name>A0A178MA34_9PROT</name>
<dbReference type="Gene3D" id="3.40.50.720">
    <property type="entry name" value="NAD(P)-binding Rossmann-like Domain"/>
    <property type="match status" value="1"/>
</dbReference>
<evidence type="ECO:0000256" key="2">
    <source>
        <dbReference type="ARBA" id="ARBA00007637"/>
    </source>
</evidence>
<dbReference type="EMBL" id="LWQU01000185">
    <property type="protein sequence ID" value="OAN45376.1"/>
    <property type="molecule type" value="Genomic_DNA"/>
</dbReference>
<evidence type="ECO:0000256" key="1">
    <source>
        <dbReference type="ARBA" id="ARBA00005125"/>
    </source>
</evidence>
<dbReference type="STRING" id="1437059.A6A05_04450"/>
<keyword evidence="5" id="KW-1185">Reference proteome</keyword>
<dbReference type="InterPro" id="IPR013445">
    <property type="entry name" value="CDP_4_6_deHydtase"/>
</dbReference>
<gene>
    <name evidence="4" type="ORF">A6A05_04450</name>
</gene>
<dbReference type="NCBIfam" id="TIGR02622">
    <property type="entry name" value="CDP_4_6_dhtase"/>
    <property type="match status" value="1"/>
</dbReference>
<dbReference type="Proteomes" id="UP000078543">
    <property type="component" value="Unassembled WGS sequence"/>
</dbReference>
<dbReference type="RefSeq" id="WP_068504168.1">
    <property type="nucleotide sequence ID" value="NZ_LWQU01000185.1"/>
</dbReference>
<evidence type="ECO:0000313" key="5">
    <source>
        <dbReference type="Proteomes" id="UP000078543"/>
    </source>
</evidence>
<comment type="caution">
    <text evidence="4">The sequence shown here is derived from an EMBL/GenBank/DDBJ whole genome shotgun (WGS) entry which is preliminary data.</text>
</comment>
<proteinExistence type="inferred from homology"/>
<dbReference type="PANTHER" id="PTHR43000">
    <property type="entry name" value="DTDP-D-GLUCOSE 4,6-DEHYDRATASE-RELATED"/>
    <property type="match status" value="1"/>
</dbReference>